<dbReference type="GO" id="GO:0008270">
    <property type="term" value="F:zinc ion binding"/>
    <property type="evidence" value="ECO:0007669"/>
    <property type="project" value="UniProtKB-KW"/>
</dbReference>
<dbReference type="PROSITE" id="PS50158">
    <property type="entry name" value="ZF_CCHC"/>
    <property type="match status" value="1"/>
</dbReference>
<organism evidence="4">
    <name type="scientific">Viola yellow mottle virus</name>
    <dbReference type="NCBI Taxonomy" id="2922803"/>
    <lineage>
        <taxon>Viruses</taxon>
        <taxon>Riboviria</taxon>
        <taxon>Pararnavirae</taxon>
        <taxon>Artverviricota</taxon>
        <taxon>Revtraviricetes</taxon>
        <taxon>Ortervirales</taxon>
        <taxon>Caulimoviridae</taxon>
        <taxon>Rosadnavirus</taxon>
        <taxon>Rosadnavirus maculaviolae</taxon>
    </lineage>
</organism>
<keyword evidence="1" id="KW-0863">Zinc-finger</keyword>
<dbReference type="EMBL" id="MZ911846">
    <property type="protein sequence ID" value="UML14525.1"/>
    <property type="molecule type" value="Genomic_DNA"/>
</dbReference>
<dbReference type="SUPFAM" id="SSF57756">
    <property type="entry name" value="Retrovirus zinc finger-like domains"/>
    <property type="match status" value="1"/>
</dbReference>
<dbReference type="Gene3D" id="4.10.60.10">
    <property type="entry name" value="Zinc finger, CCHC-type"/>
    <property type="match status" value="1"/>
</dbReference>
<dbReference type="GO" id="GO:0003676">
    <property type="term" value="F:nucleic acid binding"/>
    <property type="evidence" value="ECO:0007669"/>
    <property type="project" value="InterPro"/>
</dbReference>
<reference evidence="4" key="1">
    <citation type="journal article" date="2022" name="Arch. Virol.">
        <title>Complete genome sequence of a distinct rosadnavirus isolated from Viola plants in China.</title>
        <authorList>
            <person name="Yang C."/>
            <person name="Zhang S."/>
            <person name="Sun J."/>
            <person name="Wang J."/>
            <person name="Zhang S."/>
            <person name="Cao M."/>
        </authorList>
    </citation>
    <scope>NUCLEOTIDE SEQUENCE</scope>
    <source>
        <strain evidence="4">JC-Cau-A</strain>
    </source>
</reference>
<dbReference type="Pfam" id="PF22909">
    <property type="entry name" value="Caulimovir_coat_dom"/>
    <property type="match status" value="1"/>
</dbReference>
<feature type="region of interest" description="Disordered" evidence="2">
    <location>
        <begin position="89"/>
        <end position="148"/>
    </location>
</feature>
<dbReference type="Pfam" id="PF00098">
    <property type="entry name" value="zf-CCHC"/>
    <property type="match status" value="1"/>
</dbReference>
<dbReference type="InterPro" id="IPR001878">
    <property type="entry name" value="Znf_CCHC"/>
</dbReference>
<evidence type="ECO:0000256" key="2">
    <source>
        <dbReference type="SAM" id="MobiDB-lite"/>
    </source>
</evidence>
<keyword evidence="1" id="KW-0862">Zinc</keyword>
<evidence type="ECO:0000313" key="4">
    <source>
        <dbReference type="EMBL" id="UML14525.1"/>
    </source>
</evidence>
<protein>
    <submittedName>
        <fullName evidence="4">Capsid protein</fullName>
    </submittedName>
</protein>
<evidence type="ECO:0000256" key="1">
    <source>
        <dbReference type="PROSITE-ProRule" id="PRU00047"/>
    </source>
</evidence>
<feature type="domain" description="CCHC-type" evidence="3">
    <location>
        <begin position="433"/>
        <end position="449"/>
    </location>
</feature>
<accession>A0A976MFV9</accession>
<proteinExistence type="predicted"/>
<keyword evidence="1" id="KW-0479">Metal-binding</keyword>
<dbReference type="InterPro" id="IPR036875">
    <property type="entry name" value="Znf_CCHC_sf"/>
</dbReference>
<feature type="region of interest" description="Disordered" evidence="2">
    <location>
        <begin position="484"/>
        <end position="504"/>
    </location>
</feature>
<sequence length="504" mass="58952">MNNLLDRFKELELDHTKSLSELEFKLSQQWDNCEYPSQLLTKQICLIQNVKEYPAEYGYYEIQHEMLNSVESTVQEQDKQEEVTVTRHIGEPKKEYRKNRPSRWTKPGPYYSRYDLGDQRRTETLRRKRRNEPKAQSTFNEPRVGSSRPLEVKPTIVNDKGVYLRCIDCMNPTAEIDNWQKSMDLAIGLQGPNWTPDVKLNYMVNTFENNAKAFWESFVTTPEYNQFKTEFDRSNGQTPLVGGVLKAYLGGALDPSVERAKAKALAWQQMQKLEIGNMNCLERYTAAFFKLFHEYGELTNDEVLKIYYAKLPNPWGDQMLTKYVKPEGPDTLGARINFLKEEIKKRCTERKLEKQVKHSLNMCKNYDYTPELKFCTGSSKSKKLSRRKVSRKRTLPKTPWWLKRVNRYTPNPKRKPRFVKKRNTKAKPASEVKCFKCQVIGHYANRCPNPKKANVSLIEELDPHYFLETEVISDYDGSLYEIASSDDYDQTSDGSSYYDESSED</sequence>
<dbReference type="SMART" id="SM00343">
    <property type="entry name" value="ZnF_C2HC"/>
    <property type="match status" value="1"/>
</dbReference>
<evidence type="ECO:0000259" key="3">
    <source>
        <dbReference type="PROSITE" id="PS50158"/>
    </source>
</evidence>
<feature type="compositionally biased region" description="Basic and acidic residues" evidence="2">
    <location>
        <begin position="115"/>
        <end position="125"/>
    </location>
</feature>
<name>A0A976MFV9_9VIRU</name>
<feature type="compositionally biased region" description="Low complexity" evidence="2">
    <location>
        <begin position="492"/>
        <end position="504"/>
    </location>
</feature>